<dbReference type="InterPro" id="IPR050483">
    <property type="entry name" value="CoA-transferase_III_domain"/>
</dbReference>
<organism evidence="2 3">
    <name type="scientific">Bordetella ansorpii</name>
    <dbReference type="NCBI Taxonomy" id="288768"/>
    <lineage>
        <taxon>Bacteria</taxon>
        <taxon>Pseudomonadati</taxon>
        <taxon>Pseudomonadota</taxon>
        <taxon>Betaproteobacteria</taxon>
        <taxon>Burkholderiales</taxon>
        <taxon>Alcaligenaceae</taxon>
        <taxon>Bordetella</taxon>
    </lineage>
</organism>
<dbReference type="InterPro" id="IPR044855">
    <property type="entry name" value="CoA-Trfase_III_dom3_sf"/>
</dbReference>
<name>A0A157Q627_9BORD</name>
<evidence type="ECO:0000313" key="3">
    <source>
        <dbReference type="Proteomes" id="UP000077037"/>
    </source>
</evidence>
<evidence type="ECO:0000256" key="1">
    <source>
        <dbReference type="ARBA" id="ARBA00022679"/>
    </source>
</evidence>
<dbReference type="EMBL" id="FKBS01000017">
    <property type="protein sequence ID" value="SAI41201.1"/>
    <property type="molecule type" value="Genomic_DNA"/>
</dbReference>
<dbReference type="Gene3D" id="3.40.50.10540">
    <property type="entry name" value="Crotonobetainyl-coa:carnitine coa-transferase, domain 1"/>
    <property type="match status" value="1"/>
</dbReference>
<dbReference type="PANTHER" id="PTHR48207:SF3">
    <property type="entry name" value="SUCCINATE--HYDROXYMETHYLGLUTARATE COA-TRANSFERASE"/>
    <property type="match status" value="1"/>
</dbReference>
<reference evidence="2 3" key="1">
    <citation type="submission" date="2016-03" db="EMBL/GenBank/DDBJ databases">
        <authorList>
            <consortium name="Pathogen Informatics"/>
        </authorList>
    </citation>
    <scope>NUCLEOTIDE SEQUENCE [LARGE SCALE GENOMIC DNA]</scope>
    <source>
        <strain evidence="2 3">NCTC13364</strain>
    </source>
</reference>
<dbReference type="Gene3D" id="3.30.1540.10">
    <property type="entry name" value="formyl-coa transferase, domain 3"/>
    <property type="match status" value="1"/>
</dbReference>
<sequence length="410" mass="44488">MNPDLTQLPMGEGPLRGLVVIDVTRVVAGPYCTMMLADLGATVIKVENPAEPDYVRTFPPFVQGEAGQASAFFAQYNRHKLGVSLDLKSEQGRALLRELVGRADLLVENFRPGTMARMGLGYDTLKEANPRLIYVSISGFGQTGPNTRRPAYDNSAQATGGLWSINGEKGKAPLRVGTIIGDLSASFYAAIAALAAVIEMRQTGLGQLVDVAQQDSVVTLTEHAVVNYTVDGIVGEPLGNDHPFVRPYGQYACKDGFVFFGAYTDKFWAEACRLFGEPELIHDPEIDTMAKRFEETVYQKRVLPIVQRWCASRTKAELEALAGDAIPVTPIKTMAEVVADPHLQARDMFVPVQVDGAQVQAFGSPMKLSRTPVQARGAAPGFGQHNEVVLKGWLGVEAADYERFVAEGVI</sequence>
<proteinExistence type="predicted"/>
<dbReference type="InterPro" id="IPR003673">
    <property type="entry name" value="CoA-Trfase_fam_III"/>
</dbReference>
<protein>
    <submittedName>
        <fullName evidence="2">Acyl-CoA transferase</fullName>
        <ecNumber evidence="2">2.8.3.16</ecNumber>
    </submittedName>
</protein>
<dbReference type="AlphaFoldDB" id="A0A157Q627"/>
<accession>A0A157Q627</accession>
<dbReference type="GO" id="GO:0033608">
    <property type="term" value="F:formyl-CoA transferase activity"/>
    <property type="evidence" value="ECO:0007669"/>
    <property type="project" value="UniProtKB-EC"/>
</dbReference>
<dbReference type="Proteomes" id="UP000077037">
    <property type="component" value="Unassembled WGS sequence"/>
</dbReference>
<gene>
    <name evidence="2" type="primary">frc_14</name>
    <name evidence="2" type="ORF">SAMEA1982600_03275</name>
</gene>
<dbReference type="InterPro" id="IPR023606">
    <property type="entry name" value="CoA-Trfase_III_dom_1_sf"/>
</dbReference>
<dbReference type="Pfam" id="PF02515">
    <property type="entry name" value="CoA_transf_3"/>
    <property type="match status" value="1"/>
</dbReference>
<dbReference type="RefSeq" id="WP_235816891.1">
    <property type="nucleotide sequence ID" value="NZ_FKBS01000017.1"/>
</dbReference>
<dbReference type="SUPFAM" id="SSF89796">
    <property type="entry name" value="CoA-transferase family III (CaiB/BaiF)"/>
    <property type="match status" value="1"/>
</dbReference>
<evidence type="ECO:0000313" key="2">
    <source>
        <dbReference type="EMBL" id="SAI41201.1"/>
    </source>
</evidence>
<dbReference type="PANTHER" id="PTHR48207">
    <property type="entry name" value="SUCCINATE--HYDROXYMETHYLGLUTARATE COA-TRANSFERASE"/>
    <property type="match status" value="1"/>
</dbReference>
<keyword evidence="1 2" id="KW-0808">Transferase</keyword>
<dbReference type="EC" id="2.8.3.16" evidence="2"/>